<dbReference type="EMBL" id="CABVIY010000003">
    <property type="protein sequence ID" value="VVP85910.1"/>
    <property type="molecule type" value="Genomic_DNA"/>
</dbReference>
<evidence type="ECO:0000256" key="2">
    <source>
        <dbReference type="ARBA" id="ARBA00022525"/>
    </source>
</evidence>
<proteinExistence type="predicted"/>
<reference evidence="3 4" key="1">
    <citation type="submission" date="2019-09" db="EMBL/GenBank/DDBJ databases">
        <authorList>
            <person name="Chandra G."/>
            <person name="Truman W A."/>
        </authorList>
    </citation>
    <scope>NUCLEOTIDE SEQUENCE [LARGE SCALE GENOMIC DNA]</scope>
    <source>
        <strain evidence="3">PS918</strain>
    </source>
</reference>
<organism evidence="3 4">
    <name type="scientific">Pseudomonas fluorescens</name>
    <dbReference type="NCBI Taxonomy" id="294"/>
    <lineage>
        <taxon>Bacteria</taxon>
        <taxon>Pseudomonadati</taxon>
        <taxon>Pseudomonadota</taxon>
        <taxon>Gammaproteobacteria</taxon>
        <taxon>Pseudomonadales</taxon>
        <taxon>Pseudomonadaceae</taxon>
        <taxon>Pseudomonas</taxon>
    </lineage>
</organism>
<comment type="subcellular location">
    <subcellularLocation>
        <location evidence="1">Secreted</location>
    </subcellularLocation>
</comment>
<evidence type="ECO:0000313" key="3">
    <source>
        <dbReference type="EMBL" id="VVP85910.1"/>
    </source>
</evidence>
<dbReference type="InterPro" id="IPR011042">
    <property type="entry name" value="6-blade_b-propeller_TolB-like"/>
</dbReference>
<dbReference type="GO" id="GO:0005576">
    <property type="term" value="C:extracellular region"/>
    <property type="evidence" value="ECO:0007669"/>
    <property type="project" value="UniProtKB-SubCell"/>
</dbReference>
<dbReference type="Gene3D" id="2.120.10.30">
    <property type="entry name" value="TolB, C-terminal domain"/>
    <property type="match status" value="1"/>
</dbReference>
<dbReference type="InterPro" id="IPR017996">
    <property type="entry name" value="MRJP/yellow-related"/>
</dbReference>
<protein>
    <recommendedName>
        <fullName evidence="5">Gluconolactonase</fullName>
    </recommendedName>
</protein>
<dbReference type="RefSeq" id="WP_150770817.1">
    <property type="nucleotide sequence ID" value="NZ_CABVIY010000003.1"/>
</dbReference>
<dbReference type="SUPFAM" id="SSF101898">
    <property type="entry name" value="NHL repeat"/>
    <property type="match status" value="1"/>
</dbReference>
<evidence type="ECO:0000256" key="1">
    <source>
        <dbReference type="ARBA" id="ARBA00004613"/>
    </source>
</evidence>
<dbReference type="AlphaFoldDB" id="A0A5E7SJ23"/>
<gene>
    <name evidence="3" type="ORF">PS918_02774</name>
</gene>
<sequence>MNSQALEIFATFPVERPGNPTVLPDGRVLVSVSAIIAPDISVRAVAQNGEHSAYPNEAWASKPGDDGRGVSAVIGIRTDPEGVVWILDMGKPQQQQPRLIAWNDRTQSLHRMIVLPQNVLRPSSFTQDFVIDWRRQRIYIADMTMNPSGASDYPAIVVVDLQTGLSWRSLECYPGLMPGDVPLMVAGKPLALRTPEGEVIAYRYGLNPIAIDPLGRWVYFGSMSARKVYRISTESLAQPSDATALSEAVEFWCEKPHCDGFDVDAQGNVYVTDIANNAIGLASPAGYRILAQDDRLLGWPDGVELDAQGKWLYITANQLHRHPLLNAGEDDSQPPFHVLRLRVDAPMGLSEAP</sequence>
<dbReference type="PANTHER" id="PTHR10009">
    <property type="entry name" value="PROTEIN YELLOW-RELATED"/>
    <property type="match status" value="1"/>
</dbReference>
<accession>A0A5E7SJ23</accession>
<name>A0A5E7SJ23_PSEFL</name>
<evidence type="ECO:0008006" key="5">
    <source>
        <dbReference type="Google" id="ProtNLM"/>
    </source>
</evidence>
<dbReference type="OrthoDB" id="9797664at2"/>
<dbReference type="Pfam" id="PF03022">
    <property type="entry name" value="MRJP"/>
    <property type="match status" value="1"/>
</dbReference>
<evidence type="ECO:0000313" key="4">
    <source>
        <dbReference type="Proteomes" id="UP000326611"/>
    </source>
</evidence>
<dbReference type="PANTHER" id="PTHR10009:SF18">
    <property type="entry name" value="PROTEIN YELLOW-LIKE PROTEIN"/>
    <property type="match status" value="1"/>
</dbReference>
<keyword evidence="2" id="KW-0964">Secreted</keyword>
<dbReference type="Proteomes" id="UP000326611">
    <property type="component" value="Unassembled WGS sequence"/>
</dbReference>